<organism evidence="8 9">
    <name type="scientific">Macrosiphum euphorbiae</name>
    <name type="common">potato aphid</name>
    <dbReference type="NCBI Taxonomy" id="13131"/>
    <lineage>
        <taxon>Eukaryota</taxon>
        <taxon>Metazoa</taxon>
        <taxon>Ecdysozoa</taxon>
        <taxon>Arthropoda</taxon>
        <taxon>Hexapoda</taxon>
        <taxon>Insecta</taxon>
        <taxon>Pterygota</taxon>
        <taxon>Neoptera</taxon>
        <taxon>Paraneoptera</taxon>
        <taxon>Hemiptera</taxon>
        <taxon>Sternorrhyncha</taxon>
        <taxon>Aphidomorpha</taxon>
        <taxon>Aphidoidea</taxon>
        <taxon>Aphididae</taxon>
        <taxon>Macrosiphini</taxon>
        <taxon>Macrosiphum</taxon>
    </lineage>
</organism>
<accession>A0AAV0XSI0</accession>
<dbReference type="PROSITE" id="PS50294">
    <property type="entry name" value="WD_REPEATS_REGION"/>
    <property type="match status" value="5"/>
</dbReference>
<evidence type="ECO:0000256" key="2">
    <source>
        <dbReference type="ARBA" id="ARBA00022574"/>
    </source>
</evidence>
<dbReference type="Gene3D" id="2.130.10.10">
    <property type="entry name" value="YVTN repeat-like/Quinoprotein amine dehydrogenase"/>
    <property type="match status" value="1"/>
</dbReference>
<evidence type="ECO:0000256" key="1">
    <source>
        <dbReference type="ARBA" id="ARBA00004123"/>
    </source>
</evidence>
<dbReference type="Pfam" id="PF00400">
    <property type="entry name" value="WD40"/>
    <property type="match status" value="7"/>
</dbReference>
<dbReference type="InterPro" id="IPR036322">
    <property type="entry name" value="WD40_repeat_dom_sf"/>
</dbReference>
<proteinExistence type="inferred from homology"/>
<dbReference type="InterPro" id="IPR045183">
    <property type="entry name" value="Ebi-like"/>
</dbReference>
<dbReference type="SMART" id="SM00320">
    <property type="entry name" value="WD40"/>
    <property type="match status" value="8"/>
</dbReference>
<comment type="caution">
    <text evidence="8">The sequence shown here is derived from an EMBL/GenBank/DDBJ whole genome shotgun (WGS) entry which is preliminary data.</text>
</comment>
<evidence type="ECO:0000313" key="8">
    <source>
        <dbReference type="EMBL" id="CAI6371549.1"/>
    </source>
</evidence>
<dbReference type="InterPro" id="IPR019775">
    <property type="entry name" value="WD40_repeat_CS"/>
</dbReference>
<feature type="repeat" description="WD" evidence="7">
    <location>
        <begin position="85"/>
        <end position="117"/>
    </location>
</feature>
<evidence type="ECO:0000256" key="5">
    <source>
        <dbReference type="ARBA" id="ARBA00023242"/>
    </source>
</evidence>
<evidence type="ECO:0000256" key="4">
    <source>
        <dbReference type="ARBA" id="ARBA00022786"/>
    </source>
</evidence>
<evidence type="ECO:0000313" key="9">
    <source>
        <dbReference type="Proteomes" id="UP001160148"/>
    </source>
</evidence>
<dbReference type="SUPFAM" id="SSF50978">
    <property type="entry name" value="WD40 repeat-like"/>
    <property type="match status" value="1"/>
</dbReference>
<dbReference type="PANTHER" id="PTHR22846:SF2">
    <property type="entry name" value="F-BOX-LIKE_WD REPEAT-CONTAINING PROTEIN EBI"/>
    <property type="match status" value="1"/>
</dbReference>
<dbReference type="CDD" id="cd00200">
    <property type="entry name" value="WD40"/>
    <property type="match status" value="1"/>
</dbReference>
<keyword evidence="5" id="KW-0539">Nucleus</keyword>
<feature type="repeat" description="WD" evidence="7">
    <location>
        <begin position="209"/>
        <end position="250"/>
    </location>
</feature>
<evidence type="ECO:0000256" key="6">
    <source>
        <dbReference type="ARBA" id="ARBA00025741"/>
    </source>
</evidence>
<reference evidence="8 9" key="1">
    <citation type="submission" date="2023-01" db="EMBL/GenBank/DDBJ databases">
        <authorList>
            <person name="Whitehead M."/>
        </authorList>
    </citation>
    <scope>NUCLEOTIDE SEQUENCE [LARGE SCALE GENOMIC DNA]</scope>
</reference>
<feature type="repeat" description="WD" evidence="7">
    <location>
        <begin position="302"/>
        <end position="343"/>
    </location>
</feature>
<sequence>MPKIVASRQSTETMEVNSNIEIPAEKSTILTGHKSEVFVCEWNPITDLLASGSADSTARIWDMTDMGCPSQFILRHCIQKRRTTVVPRNKDVISLAWNCAGTLLATGTYDGYGRIWNRDGRISSILGQHNGPILAIKWNKNGNYILSAGVDKATIIWDSVSGRCKQKFAFHTAPAIDVDWKSNFSFASCSVDQIIHVCILGVDRPVKTFQGHTNEVNSIKWNPEGKLLASCSDDMTLKIWSMTQDTWVHDLQGHTKEIYSIKWSPTGPKTSNPNMNLILASASFDSTVRLWDVERGTCIKTLTKHNEPVYSVAFSPDGKFLASGGFDNYVHIWSTQSSQLVHSYKGTGGIFDVCWNSKGDKIGASATDGRVFVLDLRKL</sequence>
<dbReference type="GO" id="GO:0003714">
    <property type="term" value="F:transcription corepressor activity"/>
    <property type="evidence" value="ECO:0007669"/>
    <property type="project" value="InterPro"/>
</dbReference>
<feature type="repeat" description="WD" evidence="7">
    <location>
        <begin position="126"/>
        <end position="167"/>
    </location>
</feature>
<dbReference type="PROSITE" id="PS00678">
    <property type="entry name" value="WD_REPEATS_1"/>
    <property type="match status" value="2"/>
</dbReference>
<evidence type="ECO:0000256" key="7">
    <source>
        <dbReference type="PROSITE-ProRule" id="PRU00221"/>
    </source>
</evidence>
<name>A0AAV0XSI0_9HEMI</name>
<dbReference type="InterPro" id="IPR001680">
    <property type="entry name" value="WD40_rpt"/>
</dbReference>
<comment type="subcellular location">
    <subcellularLocation>
        <location evidence="1">Nucleus</location>
    </subcellularLocation>
</comment>
<keyword evidence="3" id="KW-0677">Repeat</keyword>
<dbReference type="FunFam" id="2.130.10.10:FF:002234">
    <property type="entry name" value="F-box-like/WD repeat-containing protein TBL1XR1"/>
    <property type="match status" value="1"/>
</dbReference>
<dbReference type="PANTHER" id="PTHR22846">
    <property type="entry name" value="WD40 REPEAT PROTEIN"/>
    <property type="match status" value="1"/>
</dbReference>
<protein>
    <submittedName>
        <fullName evidence="8">Uncharacterized protein</fullName>
    </submittedName>
</protein>
<keyword evidence="2 7" id="KW-0853">WD repeat</keyword>
<keyword evidence="9" id="KW-1185">Reference proteome</keyword>
<comment type="similarity">
    <text evidence="6">Belongs to the WD repeat EBI family.</text>
</comment>
<dbReference type="Proteomes" id="UP001160148">
    <property type="component" value="Unassembled WGS sequence"/>
</dbReference>
<dbReference type="PRINTS" id="PR00320">
    <property type="entry name" value="GPROTEINBRPT"/>
</dbReference>
<dbReference type="EMBL" id="CARXXK010001012">
    <property type="protein sequence ID" value="CAI6371549.1"/>
    <property type="molecule type" value="Genomic_DNA"/>
</dbReference>
<dbReference type="InterPro" id="IPR015943">
    <property type="entry name" value="WD40/YVTN_repeat-like_dom_sf"/>
</dbReference>
<dbReference type="AlphaFoldDB" id="A0AAV0XSI0"/>
<dbReference type="GO" id="GO:0006357">
    <property type="term" value="P:regulation of transcription by RNA polymerase II"/>
    <property type="evidence" value="ECO:0007669"/>
    <property type="project" value="TreeGrafter"/>
</dbReference>
<feature type="repeat" description="WD" evidence="7">
    <location>
        <begin position="30"/>
        <end position="63"/>
    </location>
</feature>
<keyword evidence="4" id="KW-0833">Ubl conjugation pathway</keyword>
<dbReference type="InterPro" id="IPR020472">
    <property type="entry name" value="WD40_PAC1"/>
</dbReference>
<evidence type="ECO:0000256" key="3">
    <source>
        <dbReference type="ARBA" id="ARBA00022737"/>
    </source>
</evidence>
<dbReference type="GO" id="GO:0000118">
    <property type="term" value="C:histone deacetylase complex"/>
    <property type="evidence" value="ECO:0007669"/>
    <property type="project" value="TreeGrafter"/>
</dbReference>
<dbReference type="PROSITE" id="PS50082">
    <property type="entry name" value="WD_REPEATS_2"/>
    <property type="match status" value="6"/>
</dbReference>
<gene>
    <name evidence="8" type="ORF">MEUPH1_LOCUS25542</name>
</gene>
<feature type="repeat" description="WD" evidence="7">
    <location>
        <begin position="251"/>
        <end position="301"/>
    </location>
</feature>